<reference evidence="1 2" key="1">
    <citation type="journal article" date="2019" name="Sci. Rep.">
        <title>Orb-weaving spider Araneus ventricosus genome elucidates the spidroin gene catalogue.</title>
        <authorList>
            <person name="Kono N."/>
            <person name="Nakamura H."/>
            <person name="Ohtoshi R."/>
            <person name="Moran D.A.P."/>
            <person name="Shinohara A."/>
            <person name="Yoshida Y."/>
            <person name="Fujiwara M."/>
            <person name="Mori M."/>
            <person name="Tomita M."/>
            <person name="Arakawa K."/>
        </authorList>
    </citation>
    <scope>NUCLEOTIDE SEQUENCE [LARGE SCALE GENOMIC DNA]</scope>
</reference>
<organism evidence="1 2">
    <name type="scientific">Araneus ventricosus</name>
    <name type="common">Orbweaver spider</name>
    <name type="synonym">Epeira ventricosa</name>
    <dbReference type="NCBI Taxonomy" id="182803"/>
    <lineage>
        <taxon>Eukaryota</taxon>
        <taxon>Metazoa</taxon>
        <taxon>Ecdysozoa</taxon>
        <taxon>Arthropoda</taxon>
        <taxon>Chelicerata</taxon>
        <taxon>Arachnida</taxon>
        <taxon>Araneae</taxon>
        <taxon>Araneomorphae</taxon>
        <taxon>Entelegynae</taxon>
        <taxon>Araneoidea</taxon>
        <taxon>Araneidae</taxon>
        <taxon>Araneus</taxon>
    </lineage>
</organism>
<dbReference type="Proteomes" id="UP000499080">
    <property type="component" value="Unassembled WGS sequence"/>
</dbReference>
<dbReference type="AlphaFoldDB" id="A0A4Y2SYS4"/>
<protein>
    <submittedName>
        <fullName evidence="1">Uncharacterized protein</fullName>
    </submittedName>
</protein>
<dbReference type="OrthoDB" id="616263at2759"/>
<accession>A0A4Y2SYS4</accession>
<keyword evidence="2" id="KW-1185">Reference proteome</keyword>
<proteinExistence type="predicted"/>
<sequence length="95" mass="10432">MPGPIQLAELKNRCKSSSGKSGATSDIAPSDYIFLPKFKEHLSGTRFSSESDAKTAAENCLHGHGRDFYPDGLKRLSCVQINASVDVEIMWKSDR</sequence>
<evidence type="ECO:0000313" key="1">
    <source>
        <dbReference type="EMBL" id="GBN93121.1"/>
    </source>
</evidence>
<evidence type="ECO:0000313" key="2">
    <source>
        <dbReference type="Proteomes" id="UP000499080"/>
    </source>
</evidence>
<dbReference type="EMBL" id="BGPR01024784">
    <property type="protein sequence ID" value="GBN93121.1"/>
    <property type="molecule type" value="Genomic_DNA"/>
</dbReference>
<comment type="caution">
    <text evidence="1">The sequence shown here is derived from an EMBL/GenBank/DDBJ whole genome shotgun (WGS) entry which is preliminary data.</text>
</comment>
<name>A0A4Y2SYS4_ARAVE</name>
<gene>
    <name evidence="1" type="ORF">AVEN_48221_1</name>
</gene>